<dbReference type="Proteomes" id="UP000887566">
    <property type="component" value="Unplaced"/>
</dbReference>
<dbReference type="Gene3D" id="2.60.40.200">
    <property type="entry name" value="Superoxide dismutase, copper/zinc binding domain"/>
    <property type="match status" value="1"/>
</dbReference>
<keyword evidence="1" id="KW-1185">Reference proteome</keyword>
<evidence type="ECO:0000313" key="2">
    <source>
        <dbReference type="WBParaSite" id="PSAMB.scaffold273size59796.g4189.t1"/>
    </source>
</evidence>
<dbReference type="AlphaFoldDB" id="A0A914VZW8"/>
<protein>
    <submittedName>
        <fullName evidence="2">Uncharacterized protein</fullName>
    </submittedName>
</protein>
<organism evidence="1 2">
    <name type="scientific">Plectus sambesii</name>
    <dbReference type="NCBI Taxonomy" id="2011161"/>
    <lineage>
        <taxon>Eukaryota</taxon>
        <taxon>Metazoa</taxon>
        <taxon>Ecdysozoa</taxon>
        <taxon>Nematoda</taxon>
        <taxon>Chromadorea</taxon>
        <taxon>Plectida</taxon>
        <taxon>Plectina</taxon>
        <taxon>Plectoidea</taxon>
        <taxon>Plectidae</taxon>
        <taxon>Plectus</taxon>
    </lineage>
</organism>
<dbReference type="InterPro" id="IPR036423">
    <property type="entry name" value="SOD-like_Cu/Zn_dom_sf"/>
</dbReference>
<sequence>MSNRAVAVIKGDKESGVHGVIWFTQEKEGQPTKIKGEIKG</sequence>
<accession>A0A914VZW8</accession>
<proteinExistence type="predicted"/>
<dbReference type="GO" id="GO:0046872">
    <property type="term" value="F:metal ion binding"/>
    <property type="evidence" value="ECO:0007669"/>
    <property type="project" value="InterPro"/>
</dbReference>
<dbReference type="GO" id="GO:0006801">
    <property type="term" value="P:superoxide metabolic process"/>
    <property type="evidence" value="ECO:0007669"/>
    <property type="project" value="InterPro"/>
</dbReference>
<dbReference type="WBParaSite" id="PSAMB.scaffold273size59796.g4189.t1">
    <property type="protein sequence ID" value="PSAMB.scaffold273size59796.g4189.t1"/>
    <property type="gene ID" value="PSAMB.scaffold273size59796.g4189"/>
</dbReference>
<name>A0A914VZW8_9BILA</name>
<reference evidence="2" key="1">
    <citation type="submission" date="2022-11" db="UniProtKB">
        <authorList>
            <consortium name="WormBaseParasite"/>
        </authorList>
    </citation>
    <scope>IDENTIFICATION</scope>
</reference>
<evidence type="ECO:0000313" key="1">
    <source>
        <dbReference type="Proteomes" id="UP000887566"/>
    </source>
</evidence>